<dbReference type="GO" id="GO:0005319">
    <property type="term" value="F:lipid transporter activity"/>
    <property type="evidence" value="ECO:0007669"/>
    <property type="project" value="InterPro"/>
</dbReference>
<evidence type="ECO:0000256" key="18">
    <source>
        <dbReference type="SAM" id="Phobius"/>
    </source>
</evidence>
<feature type="transmembrane region" description="Helical" evidence="18">
    <location>
        <begin position="452"/>
        <end position="470"/>
    </location>
</feature>
<dbReference type="Pfam" id="PF12349">
    <property type="entry name" value="Sterol-sensing"/>
    <property type="match status" value="1"/>
</dbReference>
<dbReference type="InterPro" id="IPR043502">
    <property type="entry name" value="DNA/RNA_pol_sf"/>
</dbReference>
<feature type="transmembrane region" description="Helical" evidence="18">
    <location>
        <begin position="783"/>
        <end position="805"/>
    </location>
</feature>
<feature type="domain" description="SSD" evidence="19">
    <location>
        <begin position="719"/>
        <end position="884"/>
    </location>
</feature>
<dbReference type="GO" id="GO:0005886">
    <property type="term" value="C:plasma membrane"/>
    <property type="evidence" value="ECO:0007669"/>
    <property type="project" value="TreeGrafter"/>
</dbReference>
<evidence type="ECO:0000256" key="1">
    <source>
        <dbReference type="ARBA" id="ARBA00004127"/>
    </source>
</evidence>
<protein>
    <recommendedName>
        <fullName evidence="4">ribonuclease H</fullName>
        <ecNumber evidence="4">3.1.26.4</ecNumber>
    </recommendedName>
</protein>
<comment type="similarity">
    <text evidence="3">Belongs to the beta type-B retroviral polymerase family. HERV class-II K(HML-2) pol subfamily.</text>
</comment>
<dbReference type="EMBL" id="JAUCMX010000022">
    <property type="protein sequence ID" value="KAK3513452.1"/>
    <property type="molecule type" value="Genomic_DNA"/>
</dbReference>
<accession>A0AAE0UQL0</accession>
<keyword evidence="7 18" id="KW-0812">Transmembrane</keyword>
<organism evidence="21 22">
    <name type="scientific">Hemibagrus guttatus</name>
    <dbReference type="NCBI Taxonomy" id="175788"/>
    <lineage>
        <taxon>Eukaryota</taxon>
        <taxon>Metazoa</taxon>
        <taxon>Chordata</taxon>
        <taxon>Craniata</taxon>
        <taxon>Vertebrata</taxon>
        <taxon>Euteleostomi</taxon>
        <taxon>Actinopterygii</taxon>
        <taxon>Neopterygii</taxon>
        <taxon>Teleostei</taxon>
        <taxon>Ostariophysi</taxon>
        <taxon>Siluriformes</taxon>
        <taxon>Bagridae</taxon>
        <taxon>Hemibagrus</taxon>
    </lineage>
</organism>
<dbReference type="Proteomes" id="UP001274896">
    <property type="component" value="Unassembled WGS sequence"/>
</dbReference>
<dbReference type="PANTHER" id="PTHR45727">
    <property type="entry name" value="NPC INTRACELLULAR CHOLESTEROL TRANSPORTER 1"/>
    <property type="match status" value="1"/>
</dbReference>
<evidence type="ECO:0000256" key="13">
    <source>
        <dbReference type="ARBA" id="ARBA00023157"/>
    </source>
</evidence>
<dbReference type="Pfam" id="PF22314">
    <property type="entry name" value="NPC1_MLD"/>
    <property type="match status" value="1"/>
</dbReference>
<keyword evidence="8" id="KW-0732">Signal</keyword>
<feature type="transmembrane region" description="Helical" evidence="18">
    <location>
        <begin position="1195"/>
        <end position="1215"/>
    </location>
</feature>
<dbReference type="SUPFAM" id="SSF82866">
    <property type="entry name" value="Multidrug efflux transporter AcrB transmembrane domain"/>
    <property type="match status" value="2"/>
</dbReference>
<feature type="transmembrane region" description="Helical" evidence="18">
    <location>
        <begin position="826"/>
        <end position="847"/>
    </location>
</feature>
<feature type="transmembrane region" description="Helical" evidence="18">
    <location>
        <begin position="969"/>
        <end position="990"/>
    </location>
</feature>
<keyword evidence="14" id="KW-1207">Sterol metabolism</keyword>
<reference evidence="21" key="1">
    <citation type="submission" date="2023-06" db="EMBL/GenBank/DDBJ databases">
        <title>Male Hemibagrus guttatus genome.</title>
        <authorList>
            <person name="Bian C."/>
        </authorList>
    </citation>
    <scope>NUCLEOTIDE SEQUENCE</scope>
    <source>
        <strain evidence="21">Male_cb2023</strain>
        <tissue evidence="21">Muscle</tissue>
    </source>
</reference>
<feature type="domain" description="Reverse transcriptase" evidence="20">
    <location>
        <begin position="1"/>
        <end position="161"/>
    </location>
</feature>
<evidence type="ECO:0000313" key="22">
    <source>
        <dbReference type="Proteomes" id="UP001274896"/>
    </source>
</evidence>
<sequence length="1374" mass="153872">MEKAYDRVPREELWYCMRKSGVAEKYGRVVQDMYERSRTVVRCAVGQTEESKVEVGLHQGSALSPFLFAIVMDQLSEEVRQESPWTMMFADDIVICSESREQVEENLERWRFALERRGMKAEAQHCIWYGECGNSTLLPDKKYNCNYTGPPKPLPKEGQDLLLELCPGLAYGDQKVCCDTQQLRTLKGNIQIPLQYLSRCPACFFNFMTLFCELTCGPRQSEFLNATQFSVNPVDNSTNVVELSYYISQDFSYAMYNACADVQAPSSNVKALSLLCGRDASICTPTNWIQYMFDTNNGQVPFAIDPVFSGAPPSGMSFMSNHTFGCTESLDDDSAPCSCQDCSAACGPAPVPPPIPPPWTIFGYDAMCVIMWLSYAAFLLVFIGMLGLAWCFRKRDITSEYGPIQEEPLSLNEDPARSSSDVTCCESLGERFESFLRQVFSCWGSFCVRRPLLVIVMSVVFVVICCVGLRNMSITSDPVELWSAPDSRARLEKQYFDEHFGPFFRTEQLIITTPWTNWFKFEGQTGDILFAPILNISLLHQILDLQTAIEHLEANYNGEKVTLKDICTSPLAPYNNNCTILSVLNYFQNSHEVLDHIYRDEFFVYFDYHTHFMYCVSSPVALDDTGYFHDPCMGTFGGPVFPWLVLGGYEGTAYNNATALVITFPVNNYLNDTEKLGRALAWEKEFVTFLKNYSNPNLTISFNSERSIEDEINRESNSDVCTVLISYATMFIYISLALGHIRSFRSLLVDSKISLGIAGILIVLSSVACSLGIFSYAGVPLTLIVIEVIPFLVLAVGVDNIFIIVQTYQRDERLEHEELHQQIGRILGDVAPSIFLSSLSETVAFFLGALSHMPAVRTFSLFAGLAVFIDFLLQISCFVSLLGLDIKRQERNRLDILCCIKLPDRQEEDKDGILYRFFKKIYAPFILKDWVRPLVVAVFVGMLSFSIAVTDKVDIGLDQQLSMPDDSFVLHYFGNLTKYLHTGPPVYFVVKDGHDYRTSKGQNQVCGGVGCDNDSLVQQIYTASLISDYSKISTTPSSWLDDYFDWVKPQSSCCRYYNSTGAFCNASVVDPSCVHCRHSTPGGKLRPNGTDFMRFLPMFLSDNPNIKCGKGGHAAYSTAVVLKDNTTNVGATYFMSYHTILKTSTDNIDAMKVARELAKNISLSMGMDNKTDAVFPYSVFYVFYEQYLTIAHDTALNLCVSLAAIFVVSTVLLGFELWSAVLVSLTIAMILVNMFGVMWLWDISLNAVSLVNLVMSCGISVEFCSHIVRAFSISTKATRVERAEEALAHMGSSVFSGITLTKFGGIIVLAFSKSQIFQVFYFRMYLAIVLLGAAHGLIFLPVLLSYAGPSVNKAKVLAARSRFTGTEREYLLAK</sequence>
<evidence type="ECO:0000256" key="4">
    <source>
        <dbReference type="ARBA" id="ARBA00012180"/>
    </source>
</evidence>
<dbReference type="InterPro" id="IPR053958">
    <property type="entry name" value="HMGCR/SNAP/NPC1-like_SSD"/>
</dbReference>
<comment type="similarity">
    <text evidence="2">Belongs to the patched family.</text>
</comment>
<name>A0AAE0UQL0_9TELE</name>
<dbReference type="InterPro" id="IPR000731">
    <property type="entry name" value="SSD"/>
</dbReference>
<dbReference type="NCBIfam" id="TIGR00917">
    <property type="entry name" value="2A060601"/>
    <property type="match status" value="1"/>
</dbReference>
<dbReference type="InterPro" id="IPR000477">
    <property type="entry name" value="RT_dom"/>
</dbReference>
<evidence type="ECO:0000259" key="20">
    <source>
        <dbReference type="PROSITE" id="PS50878"/>
    </source>
</evidence>
<dbReference type="PROSITE" id="PS50156">
    <property type="entry name" value="SSD"/>
    <property type="match status" value="1"/>
</dbReference>
<dbReference type="GO" id="GO:0008203">
    <property type="term" value="P:cholesterol metabolic process"/>
    <property type="evidence" value="ECO:0007669"/>
    <property type="project" value="UniProtKB-KW"/>
</dbReference>
<dbReference type="GO" id="GO:0042632">
    <property type="term" value="P:cholesterol homeostasis"/>
    <property type="evidence" value="ECO:0007669"/>
    <property type="project" value="TreeGrafter"/>
</dbReference>
<keyword evidence="12 18" id="KW-0472">Membrane</keyword>
<evidence type="ECO:0000256" key="3">
    <source>
        <dbReference type="ARBA" id="ARBA00010879"/>
    </source>
</evidence>
<dbReference type="FunFam" id="1.20.1640.10:FF:000008">
    <property type="entry name" value="NPC intracellular cholesterol transporter 1"/>
    <property type="match status" value="1"/>
</dbReference>
<evidence type="ECO:0000256" key="9">
    <source>
        <dbReference type="ARBA" id="ARBA00022989"/>
    </source>
</evidence>
<feature type="transmembrane region" description="Helical" evidence="18">
    <location>
        <begin position="724"/>
        <end position="741"/>
    </location>
</feature>
<proteinExistence type="inferred from homology"/>
<dbReference type="InterPro" id="IPR053956">
    <property type="entry name" value="NPC1_MLD"/>
</dbReference>
<evidence type="ECO:0000256" key="6">
    <source>
        <dbReference type="ARBA" id="ARBA00022548"/>
    </source>
</evidence>
<evidence type="ECO:0000256" key="17">
    <source>
        <dbReference type="ARBA" id="ARBA00034049"/>
    </source>
</evidence>
<comment type="subcellular location">
    <subcellularLocation>
        <location evidence="1">Endomembrane system</location>
        <topology evidence="1">Multi-pass membrane protein</topology>
    </subcellularLocation>
</comment>
<keyword evidence="10" id="KW-0445">Lipid transport</keyword>
<keyword evidence="9 18" id="KW-1133">Transmembrane helix</keyword>
<feature type="transmembrane region" description="Helical" evidence="18">
    <location>
        <begin position="753"/>
        <end position="777"/>
    </location>
</feature>
<dbReference type="GO" id="GO:0030299">
    <property type="term" value="P:intestinal cholesterol absorption"/>
    <property type="evidence" value="ECO:0007669"/>
    <property type="project" value="TreeGrafter"/>
</dbReference>
<dbReference type="PANTHER" id="PTHR45727:SF2">
    <property type="entry name" value="NPC INTRACELLULAR CHOLESTEROL TRANSPORTER 1"/>
    <property type="match status" value="1"/>
</dbReference>
<evidence type="ECO:0000256" key="11">
    <source>
        <dbReference type="ARBA" id="ARBA00023098"/>
    </source>
</evidence>
<keyword evidence="6" id="KW-0153">Cholesterol metabolism</keyword>
<dbReference type="InterPro" id="IPR043128">
    <property type="entry name" value="Rev_trsase/Diguanyl_cyclase"/>
</dbReference>
<evidence type="ECO:0000256" key="10">
    <source>
        <dbReference type="ARBA" id="ARBA00023055"/>
    </source>
</evidence>
<evidence type="ECO:0000256" key="2">
    <source>
        <dbReference type="ARBA" id="ARBA00005585"/>
    </source>
</evidence>
<feature type="transmembrane region" description="Helical" evidence="18">
    <location>
        <begin position="1324"/>
        <end position="1347"/>
    </location>
</feature>
<dbReference type="FunFam" id="1.20.1640.10:FF:000010">
    <property type="entry name" value="NPC intracellular cholesterol transporter 1"/>
    <property type="match status" value="1"/>
</dbReference>
<dbReference type="InterPro" id="IPR004765">
    <property type="entry name" value="NPC1-like"/>
</dbReference>
<dbReference type="Pfam" id="PF16414">
    <property type="entry name" value="NPC1_N"/>
    <property type="match status" value="1"/>
</dbReference>
<dbReference type="GO" id="GO:0012505">
    <property type="term" value="C:endomembrane system"/>
    <property type="evidence" value="ECO:0007669"/>
    <property type="project" value="UniProtKB-SubCell"/>
</dbReference>
<feature type="transmembrane region" description="Helical" evidence="18">
    <location>
        <begin position="1253"/>
        <end position="1273"/>
    </location>
</feature>
<keyword evidence="5" id="KW-0813">Transport</keyword>
<evidence type="ECO:0000256" key="7">
    <source>
        <dbReference type="ARBA" id="ARBA00022692"/>
    </source>
</evidence>
<dbReference type="PROSITE" id="PS50878">
    <property type="entry name" value="RT_POL"/>
    <property type="match status" value="1"/>
</dbReference>
<evidence type="ECO:0000256" key="14">
    <source>
        <dbReference type="ARBA" id="ARBA00023166"/>
    </source>
</evidence>
<evidence type="ECO:0000256" key="16">
    <source>
        <dbReference type="ARBA" id="ARBA00023221"/>
    </source>
</evidence>
<comment type="catalytic activity">
    <reaction evidence="17">
        <text>cholesterol(in) = cholesterol(out)</text>
        <dbReference type="Rhea" id="RHEA:39747"/>
        <dbReference type="ChEBI" id="CHEBI:16113"/>
    </reaction>
</comment>
<evidence type="ECO:0000256" key="5">
    <source>
        <dbReference type="ARBA" id="ARBA00022448"/>
    </source>
</evidence>
<comment type="caution">
    <text evidence="21">The sequence shown here is derived from an EMBL/GenBank/DDBJ whole genome shotgun (WGS) entry which is preliminary data.</text>
</comment>
<feature type="transmembrane region" description="Helical" evidence="18">
    <location>
        <begin position="859"/>
        <end position="884"/>
    </location>
</feature>
<dbReference type="InterPro" id="IPR032190">
    <property type="entry name" value="NPC1_N"/>
</dbReference>
<dbReference type="GO" id="GO:0015485">
    <property type="term" value="F:cholesterol binding"/>
    <property type="evidence" value="ECO:0007669"/>
    <property type="project" value="TreeGrafter"/>
</dbReference>
<gene>
    <name evidence="21" type="ORF">QTP70_015444</name>
</gene>
<keyword evidence="13" id="KW-1015">Disulfide bond</keyword>
<feature type="transmembrane region" description="Helical" evidence="18">
    <location>
        <begin position="1221"/>
        <end position="1241"/>
    </location>
</feature>
<feature type="transmembrane region" description="Helical" evidence="18">
    <location>
        <begin position="369"/>
        <end position="392"/>
    </location>
</feature>
<feature type="transmembrane region" description="Helical" evidence="18">
    <location>
        <begin position="1293"/>
        <end position="1312"/>
    </location>
</feature>
<dbReference type="GO" id="GO:0004523">
    <property type="term" value="F:RNA-DNA hybrid ribonuclease activity"/>
    <property type="evidence" value="ECO:0007669"/>
    <property type="project" value="UniProtKB-EC"/>
</dbReference>
<dbReference type="EC" id="3.1.26.4" evidence="4"/>
<evidence type="ECO:0000256" key="8">
    <source>
        <dbReference type="ARBA" id="ARBA00022729"/>
    </source>
</evidence>
<dbReference type="Gene3D" id="3.30.70.270">
    <property type="match status" value="1"/>
</dbReference>
<dbReference type="Gene3D" id="1.20.1640.10">
    <property type="entry name" value="Multidrug efflux transporter AcrB transmembrane domain"/>
    <property type="match status" value="2"/>
</dbReference>
<evidence type="ECO:0000256" key="12">
    <source>
        <dbReference type="ARBA" id="ARBA00023136"/>
    </source>
</evidence>
<dbReference type="GO" id="GO:0030301">
    <property type="term" value="P:cholesterol transport"/>
    <property type="evidence" value="ECO:0007669"/>
    <property type="project" value="UniProtKB-ARBA"/>
</dbReference>
<keyword evidence="16" id="KW-0753">Steroid metabolism</keyword>
<feature type="transmembrane region" description="Helical" evidence="18">
    <location>
        <begin position="930"/>
        <end position="949"/>
    </location>
</feature>
<evidence type="ECO:0000259" key="19">
    <source>
        <dbReference type="PROSITE" id="PS50156"/>
    </source>
</evidence>
<keyword evidence="11" id="KW-0443">Lipid metabolism</keyword>
<keyword evidence="15" id="KW-0325">Glycoprotein</keyword>
<keyword evidence="22" id="KW-1185">Reference proteome</keyword>
<evidence type="ECO:0000256" key="15">
    <source>
        <dbReference type="ARBA" id="ARBA00023180"/>
    </source>
</evidence>
<dbReference type="SUPFAM" id="SSF56672">
    <property type="entry name" value="DNA/RNA polymerases"/>
    <property type="match status" value="1"/>
</dbReference>
<evidence type="ECO:0000313" key="21">
    <source>
        <dbReference type="EMBL" id="KAK3513452.1"/>
    </source>
</evidence>